<comment type="similarity">
    <text evidence="2 10">Belongs to the ANKZF1/VMS1 family.</text>
</comment>
<comment type="domain">
    <text evidence="10">The VLRF1 domain mediates binding to the 60S ribosomal subunit.</text>
</comment>
<protein>
    <recommendedName>
        <fullName evidence="12">VLRF1 domain-containing protein</fullName>
    </recommendedName>
</protein>
<keyword evidence="3 10" id="KW-0963">Cytoplasm</keyword>
<evidence type="ECO:0000256" key="4">
    <source>
        <dbReference type="ARBA" id="ARBA00022722"/>
    </source>
</evidence>
<dbReference type="GO" id="GO:0005737">
    <property type="term" value="C:cytoplasm"/>
    <property type="evidence" value="ECO:0007669"/>
    <property type="project" value="UniProtKB-SubCell"/>
</dbReference>
<feature type="region of interest" description="Disordered" evidence="11">
    <location>
        <begin position="381"/>
        <end position="426"/>
    </location>
</feature>
<dbReference type="GO" id="GO:0016787">
    <property type="term" value="F:hydrolase activity"/>
    <property type="evidence" value="ECO:0007669"/>
    <property type="project" value="UniProtKB-KW"/>
</dbReference>
<reference evidence="13" key="1">
    <citation type="submission" date="2025-08" db="UniProtKB">
        <authorList>
            <consortium name="Ensembl"/>
        </authorList>
    </citation>
    <scope>IDENTIFICATION</scope>
</reference>
<organism evidence="13 14">
    <name type="scientific">Chelydra serpentina</name>
    <name type="common">Snapping turtle</name>
    <name type="synonym">Testudo serpentina</name>
    <dbReference type="NCBI Taxonomy" id="8475"/>
    <lineage>
        <taxon>Eukaryota</taxon>
        <taxon>Metazoa</taxon>
        <taxon>Chordata</taxon>
        <taxon>Craniata</taxon>
        <taxon>Vertebrata</taxon>
        <taxon>Euteleostomi</taxon>
        <taxon>Archelosauria</taxon>
        <taxon>Testudinata</taxon>
        <taxon>Testudines</taxon>
        <taxon>Cryptodira</taxon>
        <taxon>Durocryptodira</taxon>
        <taxon>Americhelydia</taxon>
        <taxon>Chelydroidea</taxon>
        <taxon>Chelydridae</taxon>
        <taxon>Chelydra</taxon>
    </lineage>
</organism>
<dbReference type="InterPro" id="IPR047139">
    <property type="entry name" value="ANKZ1/VMS1"/>
</dbReference>
<dbReference type="AlphaFoldDB" id="A0A8C3T1G3"/>
<keyword evidence="9" id="KW-0175">Coiled coil</keyword>
<name>A0A8C3T1G3_CHESE</name>
<keyword evidence="5" id="KW-0677">Repeat</keyword>
<evidence type="ECO:0000256" key="11">
    <source>
        <dbReference type="SAM" id="MobiDB-lite"/>
    </source>
</evidence>
<sequence length="599" mass="64686">GSGCSGIAPLPASTRWKGLAQGQLLLIPKSPAGWHLAEGTAALSSPGRGLVRVHPSDLGDHRYGMPLLTPFPSQTEHYRLDWHRFNLKQRLLGRRALAAEEFEEKTRAGDVSSISGSDSDDSDSGSESDLLPPRGHADPGNGQQSHRSAKVLFRNSQGQLLSAYRCVLGSKKASDGPVLVLLPRPTLRFLSPRPEVLDHKTFHRYTVRARRGTGQGLRDAQGQAAMPRSAGASLRRYNEAALLKDIQDLLAGWAQHLQAAQRIFLRAPRANRALLFGGRSPPLHKGDPRVCNIPFSTRRATFREVLRVHAVLATLHPPLALPPTHLQRRGGPLWQGAPGMACQPQSHLSSPKAPSEEEGSPAGELETVEVTLGTLQLREFEVMPKRSRKRRKKRDKVGRGENGGFPRDGRWRRPCQPHSRAKPSRPEGLTWVCVSVYRLPCLRPWGSWHLAFAGRGWGQLHAPGVGGKVLAPDRVSIPLPVLPGAGARTEGPGGHEEPEHSAPQPGAETVADPQEGPGAEPAALGKGGKSGRAVLLSLPCPRVPHWGYAGSGRSSPAPRLPCRTPPVHPSHVLSRAQGAKGTDQQRGPHRVTRVAQAAL</sequence>
<evidence type="ECO:0000313" key="13">
    <source>
        <dbReference type="Ensembl" id="ENSCSRP00000022036.1"/>
    </source>
</evidence>
<dbReference type="Proteomes" id="UP000694403">
    <property type="component" value="Unplaced"/>
</dbReference>
<dbReference type="GO" id="GO:0004519">
    <property type="term" value="F:endonuclease activity"/>
    <property type="evidence" value="ECO:0007669"/>
    <property type="project" value="UniProtKB-KW"/>
</dbReference>
<dbReference type="Ensembl" id="ENSCSRT00000023008.1">
    <property type="protein sequence ID" value="ENSCSRP00000022036.1"/>
    <property type="gene ID" value="ENSCSRG00000016632.1"/>
</dbReference>
<dbReference type="Pfam" id="PF18826">
    <property type="entry name" value="bVLRF1"/>
    <property type="match status" value="1"/>
</dbReference>
<evidence type="ECO:0000256" key="9">
    <source>
        <dbReference type="ARBA" id="ARBA00023054"/>
    </source>
</evidence>
<reference evidence="13" key="2">
    <citation type="submission" date="2025-09" db="UniProtKB">
        <authorList>
            <consortium name="Ensembl"/>
        </authorList>
    </citation>
    <scope>IDENTIFICATION</scope>
</reference>
<evidence type="ECO:0000256" key="7">
    <source>
        <dbReference type="ARBA" id="ARBA00022801"/>
    </source>
</evidence>
<feature type="domain" description="VLRF1" evidence="12">
    <location>
        <begin position="146"/>
        <end position="315"/>
    </location>
</feature>
<feature type="region of interest" description="Disordered" evidence="11">
    <location>
        <begin position="326"/>
        <end position="364"/>
    </location>
</feature>
<keyword evidence="6 10" id="KW-0255">Endonuclease</keyword>
<feature type="region of interest" description="Disordered" evidence="11">
    <location>
        <begin position="551"/>
        <end position="599"/>
    </location>
</feature>
<comment type="subcellular location">
    <subcellularLocation>
        <location evidence="1">Cytoplasm</location>
    </subcellularLocation>
</comment>
<evidence type="ECO:0000256" key="1">
    <source>
        <dbReference type="ARBA" id="ARBA00004496"/>
    </source>
</evidence>
<feature type="active site" evidence="10">
    <location>
        <position position="215"/>
    </location>
</feature>
<feature type="region of interest" description="Disordered" evidence="11">
    <location>
        <begin position="481"/>
        <end position="530"/>
    </location>
</feature>
<keyword evidence="7 10" id="KW-0378">Hydrolase</keyword>
<evidence type="ECO:0000256" key="8">
    <source>
        <dbReference type="ARBA" id="ARBA00023043"/>
    </source>
</evidence>
<dbReference type="PANTHER" id="PTHR16036">
    <property type="entry name" value="ANKYRIN REPEAT AND ZINC FINGER DOMAIN-CONTAINING PROTEIN 1"/>
    <property type="match status" value="1"/>
</dbReference>
<keyword evidence="4 10" id="KW-0540">Nuclease</keyword>
<evidence type="ECO:0000256" key="2">
    <source>
        <dbReference type="ARBA" id="ARBA00009262"/>
    </source>
</evidence>
<feature type="region of interest" description="Disordered" evidence="11">
    <location>
        <begin position="107"/>
        <end position="147"/>
    </location>
</feature>
<dbReference type="GO" id="GO:0036503">
    <property type="term" value="P:ERAD pathway"/>
    <property type="evidence" value="ECO:0007669"/>
    <property type="project" value="TreeGrafter"/>
</dbReference>
<feature type="compositionally biased region" description="Basic residues" evidence="11">
    <location>
        <begin position="410"/>
        <end position="423"/>
    </location>
</feature>
<evidence type="ECO:0000256" key="10">
    <source>
        <dbReference type="PROSITE-ProRule" id="PRU01389"/>
    </source>
</evidence>
<evidence type="ECO:0000256" key="5">
    <source>
        <dbReference type="ARBA" id="ARBA00022737"/>
    </source>
</evidence>
<keyword evidence="14" id="KW-1185">Reference proteome</keyword>
<dbReference type="PANTHER" id="PTHR16036:SF2">
    <property type="entry name" value="TRNA ENDONUCLEASE ANKZF1"/>
    <property type="match status" value="1"/>
</dbReference>
<dbReference type="PROSITE" id="PS52044">
    <property type="entry name" value="VLRF1"/>
    <property type="match status" value="1"/>
</dbReference>
<evidence type="ECO:0000256" key="6">
    <source>
        <dbReference type="ARBA" id="ARBA00022759"/>
    </source>
</evidence>
<keyword evidence="8" id="KW-0040">ANK repeat</keyword>
<evidence type="ECO:0000256" key="3">
    <source>
        <dbReference type="ARBA" id="ARBA00022490"/>
    </source>
</evidence>
<evidence type="ECO:0000259" key="12">
    <source>
        <dbReference type="PROSITE" id="PS52044"/>
    </source>
</evidence>
<accession>A0A8C3T1G3</accession>
<proteinExistence type="inferred from homology"/>
<dbReference type="InterPro" id="IPR041175">
    <property type="entry name" value="VLRF1/Vms1"/>
</dbReference>
<evidence type="ECO:0000313" key="14">
    <source>
        <dbReference type="Proteomes" id="UP000694403"/>
    </source>
</evidence>
<feature type="compositionally biased region" description="Basic residues" evidence="11">
    <location>
        <begin position="385"/>
        <end position="396"/>
    </location>
</feature>